<dbReference type="PROSITE" id="PS01124">
    <property type="entry name" value="HTH_ARAC_FAMILY_2"/>
    <property type="match status" value="1"/>
</dbReference>
<accession>A0ABM6FCB1</accession>
<evidence type="ECO:0000313" key="6">
    <source>
        <dbReference type="Proteomes" id="UP000177515"/>
    </source>
</evidence>
<sequence>MTTRPFLLLPCGAPGVLAIAADTRLAFARHTHEQFGFGVIERGAQRSRSGRGMVEAQAGQLITVNPGEVHDGAPLGDGGRAWRMLYLDPALVAQAREEVLAAGDGGAQEFERPVLADPAATADFRRLFAWMTAADADRLGGAGTAALARDSLLLALLARLTRSSAAAPPSMASALAAILRAKALLDDDPATAHTLADLAHASGLSRFQVVRGFTRATGLTPHAYLMQRRLHRARSLIARGTPLAAAAAAAGFADQSHMSRLFARCFGIAPGAFARAAGAAPDVRRRKP</sequence>
<dbReference type="InterPro" id="IPR009057">
    <property type="entry name" value="Homeodomain-like_sf"/>
</dbReference>
<name>A0ABM6FCB1_9BURK</name>
<keyword evidence="2" id="KW-0238">DNA-binding</keyword>
<keyword evidence="6" id="KW-1185">Reference proteome</keyword>
<dbReference type="SUPFAM" id="SSF46689">
    <property type="entry name" value="Homeodomain-like"/>
    <property type="match status" value="2"/>
</dbReference>
<feature type="domain" description="HTH araC/xylS-type" evidence="4">
    <location>
        <begin position="179"/>
        <end position="276"/>
    </location>
</feature>
<dbReference type="InterPro" id="IPR003313">
    <property type="entry name" value="AraC-bd"/>
</dbReference>
<evidence type="ECO:0000259" key="4">
    <source>
        <dbReference type="PROSITE" id="PS01124"/>
    </source>
</evidence>
<dbReference type="PANTHER" id="PTHR46796:SF2">
    <property type="entry name" value="TRANSCRIPTIONAL REGULATORY PROTEIN"/>
    <property type="match status" value="1"/>
</dbReference>
<reference evidence="5 6" key="1">
    <citation type="submission" date="2016-10" db="EMBL/GenBank/DDBJ databases">
        <title>Complete genome sequences of three Cupriavidus strains isolated from various Malaysian environments.</title>
        <authorList>
            <person name="Abdullah A.A.-A."/>
            <person name="Shafie N.A.H."/>
            <person name="Lau N.S."/>
        </authorList>
    </citation>
    <scope>NUCLEOTIDE SEQUENCE [LARGE SCALE GENOMIC DNA]</scope>
    <source>
        <strain evidence="5 6">USMAA1020</strain>
    </source>
</reference>
<evidence type="ECO:0000256" key="2">
    <source>
        <dbReference type="ARBA" id="ARBA00023125"/>
    </source>
</evidence>
<dbReference type="SMART" id="SM00342">
    <property type="entry name" value="HTH_ARAC"/>
    <property type="match status" value="1"/>
</dbReference>
<proteinExistence type="predicted"/>
<dbReference type="InterPro" id="IPR050204">
    <property type="entry name" value="AraC_XylS_family_regulators"/>
</dbReference>
<evidence type="ECO:0000313" key="5">
    <source>
        <dbReference type="EMBL" id="AOZ09381.1"/>
    </source>
</evidence>
<dbReference type="InterPro" id="IPR018060">
    <property type="entry name" value="HTH_AraC"/>
</dbReference>
<dbReference type="Pfam" id="PF12833">
    <property type="entry name" value="HTH_18"/>
    <property type="match status" value="1"/>
</dbReference>
<dbReference type="Proteomes" id="UP000177515">
    <property type="component" value="Chromosome 2"/>
</dbReference>
<dbReference type="InterPro" id="IPR037923">
    <property type="entry name" value="HTH-like"/>
</dbReference>
<evidence type="ECO:0000256" key="3">
    <source>
        <dbReference type="ARBA" id="ARBA00023163"/>
    </source>
</evidence>
<evidence type="ECO:0000256" key="1">
    <source>
        <dbReference type="ARBA" id="ARBA00023015"/>
    </source>
</evidence>
<gene>
    <name evidence="5" type="ORF">BKK80_26750</name>
</gene>
<keyword evidence="1" id="KW-0805">Transcription regulation</keyword>
<dbReference type="PANTHER" id="PTHR46796">
    <property type="entry name" value="HTH-TYPE TRANSCRIPTIONAL ACTIVATOR RHAS-RELATED"/>
    <property type="match status" value="1"/>
</dbReference>
<dbReference type="Pfam" id="PF02311">
    <property type="entry name" value="AraC_binding"/>
    <property type="match status" value="1"/>
</dbReference>
<organism evidence="5 6">
    <name type="scientific">Cupriavidus malaysiensis</name>
    <dbReference type="NCBI Taxonomy" id="367825"/>
    <lineage>
        <taxon>Bacteria</taxon>
        <taxon>Pseudomonadati</taxon>
        <taxon>Pseudomonadota</taxon>
        <taxon>Betaproteobacteria</taxon>
        <taxon>Burkholderiales</taxon>
        <taxon>Burkholderiaceae</taxon>
        <taxon>Cupriavidus</taxon>
    </lineage>
</organism>
<dbReference type="EMBL" id="CP017755">
    <property type="protein sequence ID" value="AOZ09381.1"/>
    <property type="molecule type" value="Genomic_DNA"/>
</dbReference>
<dbReference type="Gene3D" id="1.10.10.60">
    <property type="entry name" value="Homeodomain-like"/>
    <property type="match status" value="1"/>
</dbReference>
<dbReference type="RefSeq" id="WP_071071987.1">
    <property type="nucleotide sequence ID" value="NZ_CP017755.1"/>
</dbReference>
<protein>
    <submittedName>
        <fullName evidence="5">AraC family transcriptional regulator</fullName>
    </submittedName>
</protein>
<keyword evidence="3" id="KW-0804">Transcription</keyword>
<dbReference type="SUPFAM" id="SSF51215">
    <property type="entry name" value="Regulatory protein AraC"/>
    <property type="match status" value="1"/>
</dbReference>